<feature type="domain" description="AMP-binding enzyme C-terminal" evidence="15">
    <location>
        <begin position="450"/>
        <end position="526"/>
    </location>
</feature>
<evidence type="ECO:0000313" key="17">
    <source>
        <dbReference type="Proteomes" id="UP000838878"/>
    </source>
</evidence>
<evidence type="ECO:0000256" key="9">
    <source>
        <dbReference type="ARBA" id="ARBA00023033"/>
    </source>
</evidence>
<evidence type="ECO:0000259" key="15">
    <source>
        <dbReference type="Pfam" id="PF13193"/>
    </source>
</evidence>
<sequence length="544" mass="59823">MAVSIHNKIVCGPEESPIPAHLSYGQFIFDKLKAGGDKIAQICAETGNSVTFKTILQNSVNLAVALQELGLKKGDVVSLSSENRFEFTVASLAVIYCGGILSTLNVTYSPDEITHIFHITKPKFIITSPISAQNLYDCSKDRPYVEKIILFGEYEIVPGVFYNDLVKKQVDVDSFTLVDVNGVEDTVAVMCSSGTTGLPKGVMLTHVNFLTLTAHMKYYLETSQQRKKHKVINALSLIPWFHAYGFITNLAVMCLNVQVIFLVRFEEKQFLETIQKYKINMTTIVPPLAVFLAKHPLVEKYDLTSLNEVWCGAAPLSKEIQDAVSKRTGISYIRQGYGLTEVTMACCVDLTDGEKVGSCGTPAPGMRIKVLNTETDEKLGPYKEGELWIKSPLRMKGYMGDPAASAALLDADGYVQTGDIGYYDEDGFFYIVDRLKELIKYKGFQVAPAELEALLLRHAGVADCGVVGRAHEAAGELPVAFVVPQPGARLQAYDLVAYVASKVSPAKHLRGGVIFVEEIPKNPSGKILRRELKKMLSAKVKSKL</sequence>
<dbReference type="GO" id="GO:0004497">
    <property type="term" value="F:monooxygenase activity"/>
    <property type="evidence" value="ECO:0007669"/>
    <property type="project" value="UniProtKB-KW"/>
</dbReference>
<dbReference type="GO" id="GO:0016405">
    <property type="term" value="F:CoA-ligase activity"/>
    <property type="evidence" value="ECO:0007669"/>
    <property type="project" value="TreeGrafter"/>
</dbReference>
<dbReference type="GO" id="GO:0005524">
    <property type="term" value="F:ATP binding"/>
    <property type="evidence" value="ECO:0007669"/>
    <property type="project" value="UniProtKB-KW"/>
</dbReference>
<keyword evidence="8" id="KW-0560">Oxidoreductase</keyword>
<dbReference type="PROSITE" id="PS00455">
    <property type="entry name" value="AMP_BINDING"/>
    <property type="match status" value="1"/>
</dbReference>
<feature type="non-terminal residue" evidence="16">
    <location>
        <position position="544"/>
    </location>
</feature>
<evidence type="ECO:0000256" key="3">
    <source>
        <dbReference type="ARBA" id="ARBA00006432"/>
    </source>
</evidence>
<dbReference type="AlphaFoldDB" id="A0A8J9VB21"/>
<comment type="catalytic activity">
    <reaction evidence="13">
        <text>firefly D-luciferin + ATP + O2 = firefly oxyluciferin + hnu + AMP + CO2 + diphosphate</text>
        <dbReference type="Rhea" id="RHEA:10732"/>
        <dbReference type="ChEBI" id="CHEBI:15379"/>
        <dbReference type="ChEBI" id="CHEBI:16526"/>
        <dbReference type="ChEBI" id="CHEBI:16792"/>
        <dbReference type="ChEBI" id="CHEBI:30212"/>
        <dbReference type="ChEBI" id="CHEBI:30616"/>
        <dbReference type="ChEBI" id="CHEBI:33019"/>
        <dbReference type="ChEBI" id="CHEBI:58038"/>
        <dbReference type="ChEBI" id="CHEBI:456215"/>
        <dbReference type="EC" id="1.13.12.7"/>
    </reaction>
</comment>
<dbReference type="FunFam" id="3.30.300.30:FF:000007">
    <property type="entry name" value="4-coumarate--CoA ligase 2"/>
    <property type="match status" value="1"/>
</dbReference>
<evidence type="ECO:0000256" key="1">
    <source>
        <dbReference type="ARBA" id="ARBA00001946"/>
    </source>
</evidence>
<dbReference type="InterPro" id="IPR000873">
    <property type="entry name" value="AMP-dep_synth/lig_dom"/>
</dbReference>
<dbReference type="Gene3D" id="3.40.50.980">
    <property type="match status" value="2"/>
</dbReference>
<evidence type="ECO:0000256" key="5">
    <source>
        <dbReference type="ARBA" id="ARBA00019043"/>
    </source>
</evidence>
<dbReference type="InterPro" id="IPR025110">
    <property type="entry name" value="AMP-bd_C"/>
</dbReference>
<accession>A0A8J9VB21</accession>
<dbReference type="EMBL" id="OV170227">
    <property type="protein sequence ID" value="CAH0728477.1"/>
    <property type="molecule type" value="Genomic_DNA"/>
</dbReference>
<keyword evidence="17" id="KW-1185">Reference proteome</keyword>
<evidence type="ECO:0000256" key="7">
    <source>
        <dbReference type="ARBA" id="ARBA00022842"/>
    </source>
</evidence>
<dbReference type="InterPro" id="IPR020845">
    <property type="entry name" value="AMP-binding_CS"/>
</dbReference>
<dbReference type="Pfam" id="PF13193">
    <property type="entry name" value="AMP-binding_C"/>
    <property type="match status" value="1"/>
</dbReference>
<evidence type="ECO:0000259" key="14">
    <source>
        <dbReference type="Pfam" id="PF00501"/>
    </source>
</evidence>
<comment type="similarity">
    <text evidence="3">Belongs to the ATP-dependent AMP-binding enzyme family.</text>
</comment>
<evidence type="ECO:0000256" key="11">
    <source>
        <dbReference type="ARBA" id="ARBA00023223"/>
    </source>
</evidence>
<dbReference type="Proteomes" id="UP000838878">
    <property type="component" value="Chromosome 7"/>
</dbReference>
<evidence type="ECO:0000256" key="4">
    <source>
        <dbReference type="ARBA" id="ARBA00012532"/>
    </source>
</evidence>
<dbReference type="PANTHER" id="PTHR24096">
    <property type="entry name" value="LONG-CHAIN-FATTY-ACID--COA LIGASE"/>
    <property type="match status" value="1"/>
</dbReference>
<keyword evidence="6" id="KW-0547">Nucleotide-binding</keyword>
<evidence type="ECO:0000313" key="16">
    <source>
        <dbReference type="EMBL" id="CAH0728477.1"/>
    </source>
</evidence>
<evidence type="ECO:0000256" key="2">
    <source>
        <dbReference type="ARBA" id="ARBA00004275"/>
    </source>
</evidence>
<evidence type="ECO:0000256" key="8">
    <source>
        <dbReference type="ARBA" id="ARBA00023002"/>
    </source>
</evidence>
<keyword evidence="9" id="KW-0503">Monooxygenase</keyword>
<dbReference type="PANTHER" id="PTHR24096:SF423">
    <property type="entry name" value="GM05240P"/>
    <property type="match status" value="1"/>
</dbReference>
<protein>
    <recommendedName>
        <fullName evidence="5">Luciferin 4-monooxygenase</fullName>
        <ecNumber evidence="4">1.13.12.7</ecNumber>
    </recommendedName>
</protein>
<evidence type="ECO:0000256" key="6">
    <source>
        <dbReference type="ARBA" id="ARBA00022840"/>
    </source>
</evidence>
<feature type="domain" description="AMP-dependent synthetase/ligase" evidence="14">
    <location>
        <begin position="34"/>
        <end position="398"/>
    </location>
</feature>
<dbReference type="OrthoDB" id="10253869at2759"/>
<dbReference type="InterPro" id="IPR045851">
    <property type="entry name" value="AMP-bd_C_sf"/>
</dbReference>
<keyword evidence="7" id="KW-0460">Magnesium</keyword>
<dbReference type="Gene3D" id="2.30.38.10">
    <property type="entry name" value="Luciferase, Domain 3"/>
    <property type="match status" value="1"/>
</dbReference>
<dbReference type="CDD" id="cd05911">
    <property type="entry name" value="Firefly_Luc_like"/>
    <property type="match status" value="1"/>
</dbReference>
<organism evidence="16 17">
    <name type="scientific">Brenthis ino</name>
    <name type="common">lesser marbled fritillary</name>
    <dbReference type="NCBI Taxonomy" id="405034"/>
    <lineage>
        <taxon>Eukaryota</taxon>
        <taxon>Metazoa</taxon>
        <taxon>Ecdysozoa</taxon>
        <taxon>Arthropoda</taxon>
        <taxon>Hexapoda</taxon>
        <taxon>Insecta</taxon>
        <taxon>Pterygota</taxon>
        <taxon>Neoptera</taxon>
        <taxon>Endopterygota</taxon>
        <taxon>Lepidoptera</taxon>
        <taxon>Glossata</taxon>
        <taxon>Ditrysia</taxon>
        <taxon>Papilionoidea</taxon>
        <taxon>Nymphalidae</taxon>
        <taxon>Heliconiinae</taxon>
        <taxon>Argynnini</taxon>
        <taxon>Brenthis</taxon>
    </lineage>
</organism>
<keyword evidence="12" id="KW-0599">Photoprotein</keyword>
<dbReference type="Pfam" id="PF00501">
    <property type="entry name" value="AMP-binding"/>
    <property type="match status" value="1"/>
</dbReference>
<dbReference type="EC" id="1.13.12.7" evidence="4"/>
<name>A0A8J9VB21_9NEOP</name>
<proteinExistence type="inferred from homology"/>
<gene>
    <name evidence="16" type="ORF">BINO364_LOCUS13687</name>
</gene>
<comment type="subcellular location">
    <subcellularLocation>
        <location evidence="2">Peroxisome</location>
    </subcellularLocation>
</comment>
<dbReference type="Gene3D" id="3.30.300.30">
    <property type="match status" value="1"/>
</dbReference>
<evidence type="ECO:0000256" key="13">
    <source>
        <dbReference type="ARBA" id="ARBA00048497"/>
    </source>
</evidence>
<reference evidence="16" key="1">
    <citation type="submission" date="2021-12" db="EMBL/GenBank/DDBJ databases">
        <authorList>
            <person name="Martin H S."/>
        </authorList>
    </citation>
    <scope>NUCLEOTIDE SEQUENCE</scope>
</reference>
<dbReference type="SUPFAM" id="SSF56801">
    <property type="entry name" value="Acetyl-CoA synthetase-like"/>
    <property type="match status" value="1"/>
</dbReference>
<keyword evidence="6" id="KW-0067">ATP-binding</keyword>
<dbReference type="GO" id="GO:0008218">
    <property type="term" value="P:bioluminescence"/>
    <property type="evidence" value="ECO:0007669"/>
    <property type="project" value="UniProtKB-KW"/>
</dbReference>
<comment type="cofactor">
    <cofactor evidence="1">
        <name>Mg(2+)</name>
        <dbReference type="ChEBI" id="CHEBI:18420"/>
    </cofactor>
</comment>
<evidence type="ECO:0000256" key="12">
    <source>
        <dbReference type="ARBA" id="ARBA00023262"/>
    </source>
</evidence>
<evidence type="ECO:0000256" key="10">
    <source>
        <dbReference type="ARBA" id="ARBA00023140"/>
    </source>
</evidence>
<keyword evidence="10" id="KW-0576">Peroxisome</keyword>
<dbReference type="GO" id="GO:0005777">
    <property type="term" value="C:peroxisome"/>
    <property type="evidence" value="ECO:0007669"/>
    <property type="project" value="UniProtKB-SubCell"/>
</dbReference>
<keyword evidence="11" id="KW-0455">Luminescence</keyword>